<dbReference type="Pfam" id="PF13487">
    <property type="entry name" value="HD_5"/>
    <property type="match status" value="1"/>
</dbReference>
<dbReference type="InParanoid" id="F5YDJ5"/>
<dbReference type="STRING" id="545695.TREAZ_0331"/>
<evidence type="ECO:0000313" key="2">
    <source>
        <dbReference type="EMBL" id="AEF82465.1"/>
    </source>
</evidence>
<dbReference type="KEGG" id="taz:TREAZ_0331"/>
<dbReference type="AlphaFoldDB" id="F5YDJ5"/>
<sequence>MADEQIELQELDDDLEPLEVLELDEEPSSEIAQKCSSTESSLFSNSIFPVLLVDRMMKILYANKACENFFTGFFELAGNYFIDVFGRAFEMEDIRAIRETIREGTNGYSWKGVAKIKSRNVATVQTRVHLFPAELDSKDPMEFVVLFDDVTEEHNRPLRSVFMSLLEASKLKDNDTGKHIVRVSYYAKRLSEELFRGKNPKYNRIDADFIDNIGFLASMHDVGKIGTPDDILNKQGPLADWEWTLMREHTKNGAFILSTYPNPMAKEIALSHHERWDGSGYPYQLSGEMIPLAARITTISDVYDALRMERSYKPALAHDVTVQKMLEGKESHFDPFLVDVFTGIHKDFENIFDSNKDE</sequence>
<evidence type="ECO:0000259" key="1">
    <source>
        <dbReference type="PROSITE" id="PS51832"/>
    </source>
</evidence>
<dbReference type="HOGENOM" id="CLU_000445_92_13_12"/>
<dbReference type="RefSeq" id="WP_015711609.1">
    <property type="nucleotide sequence ID" value="NC_015577.1"/>
</dbReference>
<dbReference type="Proteomes" id="UP000009222">
    <property type="component" value="Chromosome"/>
</dbReference>
<dbReference type="Pfam" id="PF13426">
    <property type="entry name" value="PAS_9"/>
    <property type="match status" value="1"/>
</dbReference>
<reference evidence="2 3" key="2">
    <citation type="journal article" date="2011" name="ISME J.">
        <title>RNA-seq reveals cooperative metabolic interactions between two termite-gut spirochete species in co-culture.</title>
        <authorList>
            <person name="Rosenthal A.Z."/>
            <person name="Matson E.G."/>
            <person name="Eldar A."/>
            <person name="Leadbetter J.R."/>
        </authorList>
    </citation>
    <scope>NUCLEOTIDE SEQUENCE [LARGE SCALE GENOMIC DNA]</scope>
    <source>
        <strain evidence="3">ATCC BAA-888 / DSM 13862 / ZAS-9</strain>
    </source>
</reference>
<dbReference type="Gene3D" id="3.30.450.20">
    <property type="entry name" value="PAS domain"/>
    <property type="match status" value="1"/>
</dbReference>
<accession>F5YDJ5</accession>
<protein>
    <submittedName>
        <fullName evidence="2">HD domain protein</fullName>
    </submittedName>
</protein>
<gene>
    <name evidence="2" type="ordered locus">TREAZ_0331</name>
</gene>
<dbReference type="PROSITE" id="PS51832">
    <property type="entry name" value="HD_GYP"/>
    <property type="match status" value="1"/>
</dbReference>
<name>F5YDJ5_LEAAZ</name>
<feature type="domain" description="HD-GYP" evidence="1">
    <location>
        <begin position="154"/>
        <end position="357"/>
    </location>
</feature>
<dbReference type="SUPFAM" id="SSF109604">
    <property type="entry name" value="HD-domain/PDEase-like"/>
    <property type="match status" value="1"/>
</dbReference>
<dbReference type="EMBL" id="CP001841">
    <property type="protein sequence ID" value="AEF82465.1"/>
    <property type="molecule type" value="Genomic_DNA"/>
</dbReference>
<dbReference type="PANTHER" id="PTHR45228">
    <property type="entry name" value="CYCLIC DI-GMP PHOSPHODIESTERASE TM_0186-RELATED"/>
    <property type="match status" value="1"/>
</dbReference>
<proteinExistence type="predicted"/>
<organism evidence="2 3">
    <name type="scientific">Leadbettera azotonutricia (strain ATCC BAA-888 / DSM 13862 / ZAS-9)</name>
    <name type="common">Treponema azotonutricium</name>
    <dbReference type="NCBI Taxonomy" id="545695"/>
    <lineage>
        <taxon>Bacteria</taxon>
        <taxon>Pseudomonadati</taxon>
        <taxon>Spirochaetota</taxon>
        <taxon>Spirochaetia</taxon>
        <taxon>Spirochaetales</taxon>
        <taxon>Breznakiellaceae</taxon>
        <taxon>Leadbettera</taxon>
    </lineage>
</organism>
<dbReference type="CDD" id="cd00077">
    <property type="entry name" value="HDc"/>
    <property type="match status" value="1"/>
</dbReference>
<dbReference type="InterPro" id="IPR052020">
    <property type="entry name" value="Cyclic_di-GMP/3'3'-cGAMP_PDE"/>
</dbReference>
<dbReference type="Gene3D" id="1.10.3210.10">
    <property type="entry name" value="Hypothetical protein af1432"/>
    <property type="match status" value="1"/>
</dbReference>
<dbReference type="InterPro" id="IPR003607">
    <property type="entry name" value="HD/PDEase_dom"/>
</dbReference>
<evidence type="ECO:0000313" key="3">
    <source>
        <dbReference type="Proteomes" id="UP000009222"/>
    </source>
</evidence>
<dbReference type="OrthoDB" id="9781505at2"/>
<dbReference type="InterPro" id="IPR037522">
    <property type="entry name" value="HD_GYP_dom"/>
</dbReference>
<keyword evidence="3" id="KW-1185">Reference proteome</keyword>
<dbReference type="InterPro" id="IPR000014">
    <property type="entry name" value="PAS"/>
</dbReference>
<dbReference type="PANTHER" id="PTHR45228:SF8">
    <property type="entry name" value="TWO-COMPONENT RESPONSE REGULATOR-RELATED"/>
    <property type="match status" value="1"/>
</dbReference>
<dbReference type="eggNOG" id="COG2206">
    <property type="taxonomic scope" value="Bacteria"/>
</dbReference>
<dbReference type="SMART" id="SM00471">
    <property type="entry name" value="HDc"/>
    <property type="match status" value="1"/>
</dbReference>
<reference evidence="3" key="1">
    <citation type="submission" date="2009-12" db="EMBL/GenBank/DDBJ databases">
        <title>Complete sequence of Treponema azotonutricium strain ZAS-9.</title>
        <authorList>
            <person name="Tetu S.G."/>
            <person name="Matson E."/>
            <person name="Ren Q."/>
            <person name="Seshadri R."/>
            <person name="Elbourne L."/>
            <person name="Hassan K.A."/>
            <person name="Durkin A."/>
            <person name="Radune D."/>
            <person name="Mohamoud Y."/>
            <person name="Shay R."/>
            <person name="Jin S."/>
            <person name="Zhang X."/>
            <person name="Lucey K."/>
            <person name="Ballor N.R."/>
            <person name="Ottesen E."/>
            <person name="Rosenthal R."/>
            <person name="Allen A."/>
            <person name="Leadbetter J.R."/>
            <person name="Paulsen I.T."/>
        </authorList>
    </citation>
    <scope>NUCLEOTIDE SEQUENCE [LARGE SCALE GENOMIC DNA]</scope>
    <source>
        <strain evidence="3">ATCC BAA-888 / DSM 13862 / ZAS-9</strain>
    </source>
</reference>